<evidence type="ECO:0000256" key="6">
    <source>
        <dbReference type="SAM" id="Coils"/>
    </source>
</evidence>
<evidence type="ECO:0000313" key="8">
    <source>
        <dbReference type="Proteomes" id="UP000515140"/>
    </source>
</evidence>
<dbReference type="KEGG" id="pcw:110214047"/>
<comment type="similarity">
    <text evidence="4">Belongs to the INSYN1 family.</text>
</comment>
<dbReference type="RefSeq" id="XP_020850334.1">
    <property type="nucleotide sequence ID" value="XM_020994675.1"/>
</dbReference>
<keyword evidence="2 6" id="KW-0175">Coiled coil</keyword>
<dbReference type="FunCoup" id="A0A6P5L0L9">
    <property type="interactions" value="13"/>
</dbReference>
<feature type="compositionally biased region" description="Basic and acidic residues" evidence="7">
    <location>
        <begin position="192"/>
        <end position="204"/>
    </location>
</feature>
<evidence type="ECO:0000256" key="5">
    <source>
        <dbReference type="ARBA" id="ARBA00039636"/>
    </source>
</evidence>
<sequence>MNIRSAQDHGQASDNPSGGGGGGGGSGGGERERIRRRMKMVIGQLEGILQELKEVAKELREVVSQIDKLTSDFDFELEPDDWTTATVSSTSSSEKGGGSGPFDLTHLDFMTSDILSDSWEFCSFLDISTPSDSGEVPEPARQPPTPDYRLMNGGVLIPNGPRVETPDSSSEEAFSSCPPEPPKGQQAHRTPGTRERVRFSDKVLYHALCCDDEEGEGEEEEKEDRGAPSPNPPQTEPHVAPLKPPLASCKPRRSPLTSRNGSHIPTLTPGSGQTRRVTRNTSTQTVSDKSTQTVLPYAATRQKVKGKN</sequence>
<feature type="compositionally biased region" description="Polar residues" evidence="7">
    <location>
        <begin position="1"/>
        <end position="16"/>
    </location>
</feature>
<feature type="region of interest" description="Disordered" evidence="7">
    <location>
        <begin position="78"/>
        <end position="100"/>
    </location>
</feature>
<protein>
    <recommendedName>
        <fullName evidence="5">Inhibitory synaptic factor 1</fullName>
    </recommendedName>
</protein>
<keyword evidence="1" id="KW-0770">Synapse</keyword>
<comment type="subcellular location">
    <subcellularLocation>
        <location evidence="3">Postsynaptic density</location>
    </subcellularLocation>
</comment>
<proteinExistence type="inferred from homology"/>
<dbReference type="GO" id="GO:0099084">
    <property type="term" value="P:postsynaptic specialization organization"/>
    <property type="evidence" value="ECO:0007669"/>
    <property type="project" value="Ensembl"/>
</dbReference>
<name>A0A6P5L0L9_PHACI</name>
<feature type="coiled-coil region" evidence="6">
    <location>
        <begin position="42"/>
        <end position="72"/>
    </location>
</feature>
<feature type="region of interest" description="Disordered" evidence="7">
    <location>
        <begin position="1"/>
        <end position="36"/>
    </location>
</feature>
<feature type="region of interest" description="Disordered" evidence="7">
    <location>
        <begin position="128"/>
        <end position="308"/>
    </location>
</feature>
<feature type="compositionally biased region" description="Low complexity" evidence="7">
    <location>
        <begin position="83"/>
        <end position="94"/>
    </location>
</feature>
<dbReference type="CTD" id="388135"/>
<feature type="compositionally biased region" description="Gly residues" evidence="7">
    <location>
        <begin position="17"/>
        <end position="28"/>
    </location>
</feature>
<feature type="compositionally biased region" description="Acidic residues" evidence="7">
    <location>
        <begin position="210"/>
        <end position="222"/>
    </location>
</feature>
<evidence type="ECO:0000256" key="3">
    <source>
        <dbReference type="ARBA" id="ARBA00034105"/>
    </source>
</evidence>
<dbReference type="InterPro" id="IPR027997">
    <property type="entry name" value="Largen/INSYN1"/>
</dbReference>
<evidence type="ECO:0000256" key="2">
    <source>
        <dbReference type="ARBA" id="ARBA00023054"/>
    </source>
</evidence>
<dbReference type="GO" id="GO:0060080">
    <property type="term" value="P:inhibitory postsynaptic potential"/>
    <property type="evidence" value="ECO:0007669"/>
    <property type="project" value="Ensembl"/>
</dbReference>
<dbReference type="PANTHER" id="PTHR15917:SF3">
    <property type="entry name" value="INHIBITORY SYNAPTIC FACTOR 1"/>
    <property type="match status" value="1"/>
</dbReference>
<evidence type="ECO:0000256" key="4">
    <source>
        <dbReference type="ARBA" id="ARBA00038239"/>
    </source>
</evidence>
<gene>
    <name evidence="9" type="primary">CUNH15orf59</name>
</gene>
<keyword evidence="8" id="KW-1185">Reference proteome</keyword>
<dbReference type="Proteomes" id="UP000515140">
    <property type="component" value="Unplaced"/>
</dbReference>
<dbReference type="AlphaFoldDB" id="A0A6P5L0L9"/>
<feature type="compositionally biased region" description="Polar residues" evidence="7">
    <location>
        <begin position="255"/>
        <end position="294"/>
    </location>
</feature>
<evidence type="ECO:0000256" key="1">
    <source>
        <dbReference type="ARBA" id="ARBA00023018"/>
    </source>
</evidence>
<accession>A0A6P5L0L9</accession>
<evidence type="ECO:0000256" key="7">
    <source>
        <dbReference type="SAM" id="MobiDB-lite"/>
    </source>
</evidence>
<organism evidence="8 9">
    <name type="scientific">Phascolarctos cinereus</name>
    <name type="common">Koala</name>
    <dbReference type="NCBI Taxonomy" id="38626"/>
    <lineage>
        <taxon>Eukaryota</taxon>
        <taxon>Metazoa</taxon>
        <taxon>Chordata</taxon>
        <taxon>Craniata</taxon>
        <taxon>Vertebrata</taxon>
        <taxon>Euteleostomi</taxon>
        <taxon>Mammalia</taxon>
        <taxon>Metatheria</taxon>
        <taxon>Diprotodontia</taxon>
        <taxon>Phascolarctidae</taxon>
        <taxon>Phascolarctos</taxon>
    </lineage>
</organism>
<evidence type="ECO:0000313" key="9">
    <source>
        <dbReference type="RefSeq" id="XP_020850334.1"/>
    </source>
</evidence>
<dbReference type="InParanoid" id="A0A6P5L0L9"/>
<dbReference type="GeneID" id="110214047"/>
<dbReference type="PANTHER" id="PTHR15917">
    <property type="match status" value="1"/>
</dbReference>
<dbReference type="OMA" id="HSLLYNC"/>
<dbReference type="GO" id="GO:0098982">
    <property type="term" value="C:GABA-ergic synapse"/>
    <property type="evidence" value="ECO:0007669"/>
    <property type="project" value="Ensembl"/>
</dbReference>
<dbReference type="Pfam" id="PF15252">
    <property type="entry name" value="DUF4589"/>
    <property type="match status" value="1"/>
</dbReference>
<dbReference type="GO" id="GO:0014069">
    <property type="term" value="C:postsynaptic density"/>
    <property type="evidence" value="ECO:0007669"/>
    <property type="project" value="UniProtKB-SubCell"/>
</dbReference>
<reference evidence="9" key="1">
    <citation type="submission" date="2025-08" db="UniProtKB">
        <authorList>
            <consortium name="RefSeq"/>
        </authorList>
    </citation>
    <scope>IDENTIFICATION</scope>
    <source>
        <tissue evidence="9">Spleen</tissue>
    </source>
</reference>